<name>A0ABN9C2Z7_9NEOB</name>
<accession>A0ABN9C2Z7</accession>
<dbReference type="Proteomes" id="UP001162483">
    <property type="component" value="Unassembled WGS sequence"/>
</dbReference>
<protein>
    <submittedName>
        <fullName evidence="1">Uncharacterized protein</fullName>
    </submittedName>
</protein>
<feature type="non-terminal residue" evidence="1">
    <location>
        <position position="1"/>
    </location>
</feature>
<keyword evidence="2" id="KW-1185">Reference proteome</keyword>
<gene>
    <name evidence="1" type="ORF">SPARVUS_LOCUS4204799</name>
</gene>
<proteinExistence type="predicted"/>
<evidence type="ECO:0000313" key="2">
    <source>
        <dbReference type="Proteomes" id="UP001162483"/>
    </source>
</evidence>
<sequence>TGCGADSSVQYVKKRHACGGYDSEQYVQERSVEGMTVSSMYRRGVWRV</sequence>
<reference evidence="1" key="1">
    <citation type="submission" date="2023-05" db="EMBL/GenBank/DDBJ databases">
        <authorList>
            <person name="Stuckert A."/>
        </authorList>
    </citation>
    <scope>NUCLEOTIDE SEQUENCE</scope>
</reference>
<comment type="caution">
    <text evidence="1">The sequence shown here is derived from an EMBL/GenBank/DDBJ whole genome shotgun (WGS) entry which is preliminary data.</text>
</comment>
<organism evidence="1 2">
    <name type="scientific">Staurois parvus</name>
    <dbReference type="NCBI Taxonomy" id="386267"/>
    <lineage>
        <taxon>Eukaryota</taxon>
        <taxon>Metazoa</taxon>
        <taxon>Chordata</taxon>
        <taxon>Craniata</taxon>
        <taxon>Vertebrata</taxon>
        <taxon>Euteleostomi</taxon>
        <taxon>Amphibia</taxon>
        <taxon>Batrachia</taxon>
        <taxon>Anura</taxon>
        <taxon>Neobatrachia</taxon>
        <taxon>Ranoidea</taxon>
        <taxon>Ranidae</taxon>
        <taxon>Staurois</taxon>
    </lineage>
</organism>
<evidence type="ECO:0000313" key="1">
    <source>
        <dbReference type="EMBL" id="CAI9554384.1"/>
    </source>
</evidence>
<dbReference type="EMBL" id="CATNWA010007603">
    <property type="protein sequence ID" value="CAI9554384.1"/>
    <property type="molecule type" value="Genomic_DNA"/>
</dbReference>